<comment type="caution">
    <text evidence="2">The sequence shown here is derived from an EMBL/GenBank/DDBJ whole genome shotgun (WGS) entry which is preliminary data.</text>
</comment>
<name>A0A699HIV2_TANCI</name>
<accession>A0A699HIV2</accession>
<reference evidence="2" key="1">
    <citation type="journal article" date="2019" name="Sci. Rep.">
        <title>Draft genome of Tanacetum cinerariifolium, the natural source of mosquito coil.</title>
        <authorList>
            <person name="Yamashiro T."/>
            <person name="Shiraishi A."/>
            <person name="Satake H."/>
            <person name="Nakayama K."/>
        </authorList>
    </citation>
    <scope>NUCLEOTIDE SEQUENCE</scope>
</reference>
<feature type="region of interest" description="Disordered" evidence="1">
    <location>
        <begin position="36"/>
        <end position="60"/>
    </location>
</feature>
<evidence type="ECO:0000313" key="2">
    <source>
        <dbReference type="EMBL" id="GEY25051.1"/>
    </source>
</evidence>
<gene>
    <name evidence="2" type="ORF">Tci_397025</name>
</gene>
<evidence type="ECO:0000256" key="1">
    <source>
        <dbReference type="SAM" id="MobiDB-lite"/>
    </source>
</evidence>
<organism evidence="2">
    <name type="scientific">Tanacetum cinerariifolium</name>
    <name type="common">Dalmatian daisy</name>
    <name type="synonym">Chrysanthemum cinerariifolium</name>
    <dbReference type="NCBI Taxonomy" id="118510"/>
    <lineage>
        <taxon>Eukaryota</taxon>
        <taxon>Viridiplantae</taxon>
        <taxon>Streptophyta</taxon>
        <taxon>Embryophyta</taxon>
        <taxon>Tracheophyta</taxon>
        <taxon>Spermatophyta</taxon>
        <taxon>Magnoliopsida</taxon>
        <taxon>eudicotyledons</taxon>
        <taxon>Gunneridae</taxon>
        <taxon>Pentapetalae</taxon>
        <taxon>asterids</taxon>
        <taxon>campanulids</taxon>
        <taxon>Asterales</taxon>
        <taxon>Asteraceae</taxon>
        <taxon>Asteroideae</taxon>
        <taxon>Anthemideae</taxon>
        <taxon>Anthemidinae</taxon>
        <taxon>Tanacetum</taxon>
    </lineage>
</organism>
<sequence>MLDEPMVGPIANEIVEPVNEAEEQVVAPVVGMDEDNAMLFGDDDSEDDDFSDDDSEGIDEEEVEEVNEEWLMAPITPPPMLADLSTRSGNLEYRHGKLVKKVIQVSDAEVAAGVSIKEIGPRVFAIEGQVQMMASQMVHPADRWEQDDAQVEQGQQTMTQRDEEILRLVPSCFVIFDLEPLSLSFEFVFTSEIFKSLSFSLDHLFHLAIVCLDQHAHTLHHLESLLTISFDILDILKEDLVYQSLGKSLSLCLRFLDS</sequence>
<dbReference type="EMBL" id="BKCJ010163328">
    <property type="protein sequence ID" value="GEY25051.1"/>
    <property type="molecule type" value="Genomic_DNA"/>
</dbReference>
<dbReference type="AlphaFoldDB" id="A0A699HIV2"/>
<proteinExistence type="predicted"/>
<protein>
    <submittedName>
        <fullName evidence="2">Uncharacterized protein</fullName>
    </submittedName>
</protein>